<evidence type="ECO:0000313" key="3">
    <source>
        <dbReference type="Proteomes" id="UP000028837"/>
    </source>
</evidence>
<gene>
    <name evidence="2" type="ORF">TGDOM2_257100</name>
</gene>
<proteinExistence type="predicted"/>
<accession>A0A086JGU2</accession>
<dbReference type="VEuPathDB" id="ToxoDB:TGDOM2_257100"/>
<reference evidence="2 3" key="1">
    <citation type="submission" date="2014-02" db="EMBL/GenBank/DDBJ databases">
        <authorList>
            <person name="Sibley D."/>
            <person name="Venepally P."/>
            <person name="Karamycheva S."/>
            <person name="Hadjithomas M."/>
            <person name="Khan A."/>
            <person name="Brunk B."/>
            <person name="Roos D."/>
            <person name="Caler E."/>
            <person name="Lorenzi H."/>
        </authorList>
    </citation>
    <scope>NUCLEOTIDE SEQUENCE [LARGE SCALE GENOMIC DNA]</scope>
    <source>
        <strain evidence="2 3">GAB2-2007-GAL-DOM2</strain>
    </source>
</reference>
<dbReference type="EMBL" id="AHZU02001534">
    <property type="protein sequence ID" value="KFG31360.1"/>
    <property type="molecule type" value="Genomic_DNA"/>
</dbReference>
<name>A0A086JGU2_TOXGO</name>
<dbReference type="OrthoDB" id="420564at2759"/>
<feature type="compositionally biased region" description="Polar residues" evidence="1">
    <location>
        <begin position="461"/>
        <end position="475"/>
    </location>
</feature>
<dbReference type="Proteomes" id="UP000028837">
    <property type="component" value="Unassembled WGS sequence"/>
</dbReference>
<organism evidence="2 3">
    <name type="scientific">Toxoplasma gondii GAB2-2007-GAL-DOM2</name>
    <dbReference type="NCBI Taxonomy" id="1130820"/>
    <lineage>
        <taxon>Eukaryota</taxon>
        <taxon>Sar</taxon>
        <taxon>Alveolata</taxon>
        <taxon>Apicomplexa</taxon>
        <taxon>Conoidasida</taxon>
        <taxon>Coccidia</taxon>
        <taxon>Eucoccidiorida</taxon>
        <taxon>Eimeriorina</taxon>
        <taxon>Sarcocystidae</taxon>
        <taxon>Toxoplasma</taxon>
    </lineage>
</organism>
<evidence type="ECO:0000313" key="2">
    <source>
        <dbReference type="EMBL" id="KFG31360.1"/>
    </source>
</evidence>
<protein>
    <submittedName>
        <fullName evidence="2">Putative transcription factor btf3</fullName>
    </submittedName>
</protein>
<evidence type="ECO:0000256" key="1">
    <source>
        <dbReference type="SAM" id="MobiDB-lite"/>
    </source>
</evidence>
<comment type="caution">
    <text evidence="2">The sequence shown here is derived from an EMBL/GenBank/DDBJ whole genome shotgun (WGS) entry which is preliminary data.</text>
</comment>
<dbReference type="AlphaFoldDB" id="A0A086JGU2"/>
<feature type="region of interest" description="Disordered" evidence="1">
    <location>
        <begin position="446"/>
        <end position="476"/>
    </location>
</feature>
<sequence>MQGSSAPAEIGDCLFAISADSIGRIEDSLRTPGALSSRKSSGSGHCERGFSACFSDRQTVGCYSWIARDDEHTLAAPGLPPVVSRAISVSRGQSLRGRVIKKSSRLEFCDENAYHDPDHPVEQLMCSVDSCQRRWVSKAEALEPPCPCVHVLREKANRPRLSLHQGWKRDEAFSGEGQTQATACAITHEETGVKGGGLCLGQFDFITDRTNLRAMLRFLYPGLTRYSRQASIDLDVYGNVCVMTRISAETRAPDVGYGHSFEHCCCETQTISLGEKDAVKDDTYEFVDLSSFHLIQAFTLCDAVRVLVRSEVDACSHPVALSVPECAETFQENRFFGRCGAGVPNPEYIPLAQQGPTLYLSRQEPANLTPFERALLARDERLLMELKSVSERYVSAIPWLDIYIQMRLGDVHRLLVGCHTQGKIGRMELLTLSSVAERVFRQQLHTPTVARPDPVNDNRRSPWTSHESRNTNSSRAEPECAAEVVYWSRLTSLLLQLKEFALQHRDDDGKAFLRIELTDETTFRVYRRAHSQPRVSVEIGSAILKCSLSPTRYGSQSIGCPSLQ</sequence>